<dbReference type="InterPro" id="IPR050058">
    <property type="entry name" value="Ala-tRNA_ligase"/>
</dbReference>
<evidence type="ECO:0000256" key="7">
    <source>
        <dbReference type="ARBA" id="ARBA00022917"/>
    </source>
</evidence>
<evidence type="ECO:0000256" key="5">
    <source>
        <dbReference type="ARBA" id="ARBA00022840"/>
    </source>
</evidence>
<dbReference type="InterPro" id="IPR018164">
    <property type="entry name" value="Ala-tRNA-synth_IIc_N"/>
</dbReference>
<sequence length="595" mass="67721">MTVRELREAYLHFFSQKDHAVIPSASLIPENDPTALFITAGMQPLVPYLLGEAHPAGRRLVNIQKCIRTGDIDEVGDDTHLTFFEMLGNWSLQDYFKKESIIWSFEFLTKVLQLPLEKLAFTVFAGEGNVPRDEESAALWISLGVSEKRIAYLGREDNWWGPAGQTGPCGPDTEIFFWTGSDPAPETFDSKEKRWVEIWNNVFMQYRKDEMGNLHLLSKPNVDTGMGVERTVVALNDLPSVYEIDSFQRLIQTEEAMSGKAYRQSEDTIRAMRIIADHVRAATMIISEGITPSNKDQGYVLRRLIRRAVRYGRSLSMTKPFLSALASVVIKDLQEFYPELEKNAQSIFSALTQEEEKFLKTLEKGLREFEKMFEKDHQIRGESAFILYSTFGFPLELTEELIQEKGQTVDRQKFTEEFKKHQDLSRAGAERKFSGGLADHSEKTTKLHTVTHLLQSALRQTLGPHVFQRGSNITEERLRFDFSHGEKLSSEQLQAVEQFVNEQIKRALPVRFENMPLATAKEKGALGVFEEKYEKLGSQVKVYFIGDEKRGYVSKEVCGGPHVENTANLGHFKITKEEAVAAGIRRIKATLEKMA</sequence>
<feature type="domain" description="Alanyl-transfer RNA synthetases family profile" evidence="10">
    <location>
        <begin position="1"/>
        <end position="595"/>
    </location>
</feature>
<dbReference type="EC" id="6.1.1.7" evidence="9"/>
<dbReference type="InterPro" id="IPR045864">
    <property type="entry name" value="aa-tRNA-synth_II/BPL/LPL"/>
</dbReference>
<keyword evidence="6 9" id="KW-0694">RNA-binding</keyword>
<dbReference type="SMART" id="SM00863">
    <property type="entry name" value="tRNA_SAD"/>
    <property type="match status" value="1"/>
</dbReference>
<name>A0A0G1Q856_9BACT</name>
<comment type="similarity">
    <text evidence="1 9">Belongs to the class-II aminoacyl-tRNA synthetase family.</text>
</comment>
<dbReference type="SUPFAM" id="SSF55186">
    <property type="entry name" value="ThrRS/AlaRS common domain"/>
    <property type="match status" value="1"/>
</dbReference>
<comment type="catalytic activity">
    <reaction evidence="9">
        <text>tRNA(Ala) + L-alanine + ATP = L-alanyl-tRNA(Ala) + AMP + diphosphate</text>
        <dbReference type="Rhea" id="RHEA:12540"/>
        <dbReference type="Rhea" id="RHEA-COMP:9657"/>
        <dbReference type="Rhea" id="RHEA-COMP:9923"/>
        <dbReference type="ChEBI" id="CHEBI:30616"/>
        <dbReference type="ChEBI" id="CHEBI:33019"/>
        <dbReference type="ChEBI" id="CHEBI:57972"/>
        <dbReference type="ChEBI" id="CHEBI:78442"/>
        <dbReference type="ChEBI" id="CHEBI:78497"/>
        <dbReference type="ChEBI" id="CHEBI:456215"/>
        <dbReference type="EC" id="6.1.1.7"/>
    </reaction>
</comment>
<dbReference type="InterPro" id="IPR018163">
    <property type="entry name" value="Thr/Ala-tRNA-synth_IIc_edit"/>
</dbReference>
<evidence type="ECO:0000256" key="8">
    <source>
        <dbReference type="ARBA" id="ARBA00023146"/>
    </source>
</evidence>
<comment type="caution">
    <text evidence="11">The sequence shown here is derived from an EMBL/GenBank/DDBJ whole genome shotgun (WGS) entry which is preliminary data.</text>
</comment>
<evidence type="ECO:0000256" key="6">
    <source>
        <dbReference type="ARBA" id="ARBA00022884"/>
    </source>
</evidence>
<dbReference type="PRINTS" id="PR00980">
    <property type="entry name" value="TRNASYNTHALA"/>
</dbReference>
<dbReference type="InterPro" id="IPR002318">
    <property type="entry name" value="Ala-tRNA-lgiase_IIc"/>
</dbReference>
<comment type="subcellular location">
    <subcellularLocation>
        <location evidence="9">Cytoplasm</location>
    </subcellularLocation>
</comment>
<dbReference type="GO" id="GO:0006419">
    <property type="term" value="P:alanyl-tRNA aminoacylation"/>
    <property type="evidence" value="ECO:0007669"/>
    <property type="project" value="UniProtKB-UniRule"/>
</dbReference>
<dbReference type="PATRIC" id="fig|1618994.3.peg.548"/>
<dbReference type="InterPro" id="IPR018162">
    <property type="entry name" value="Ala-tRNA-ligase_IIc_anticod-bd"/>
</dbReference>
<feature type="binding site" evidence="9">
    <location>
        <position position="448"/>
    </location>
    <ligand>
        <name>Zn(2+)</name>
        <dbReference type="ChEBI" id="CHEBI:29105"/>
    </ligand>
</feature>
<dbReference type="EMBL" id="LCMS01000007">
    <property type="protein sequence ID" value="KKU41027.1"/>
    <property type="molecule type" value="Genomic_DNA"/>
</dbReference>
<reference evidence="11 12" key="1">
    <citation type="journal article" date="2015" name="Nature">
        <title>rRNA introns, odd ribosomes, and small enigmatic genomes across a large radiation of phyla.</title>
        <authorList>
            <person name="Brown C.T."/>
            <person name="Hug L.A."/>
            <person name="Thomas B.C."/>
            <person name="Sharon I."/>
            <person name="Castelle C.J."/>
            <person name="Singh A."/>
            <person name="Wilkins M.J."/>
            <person name="Williams K.H."/>
            <person name="Banfield J.F."/>
        </authorList>
    </citation>
    <scope>NUCLEOTIDE SEQUENCE [LARGE SCALE GENOMIC DNA]</scope>
</reference>
<evidence type="ECO:0000256" key="3">
    <source>
        <dbReference type="ARBA" id="ARBA00022598"/>
    </source>
</evidence>
<dbReference type="InterPro" id="IPR023033">
    <property type="entry name" value="Ala_tRNA_ligase_euk/bac"/>
</dbReference>
<keyword evidence="5 9" id="KW-0067">ATP-binding</keyword>
<keyword evidence="3 9" id="KW-0436">Ligase</keyword>
<dbReference type="SUPFAM" id="SSF55681">
    <property type="entry name" value="Class II aaRS and biotin synthetases"/>
    <property type="match status" value="1"/>
</dbReference>
<dbReference type="Proteomes" id="UP000034795">
    <property type="component" value="Unassembled WGS sequence"/>
</dbReference>
<keyword evidence="9" id="KW-0963">Cytoplasm</keyword>
<keyword evidence="4 9" id="KW-0547">Nucleotide-binding</keyword>
<dbReference type="STRING" id="1618994.UX57_C0007G0059"/>
<dbReference type="InterPro" id="IPR018165">
    <property type="entry name" value="Ala-tRNA-synth_IIc_core"/>
</dbReference>
<evidence type="ECO:0000256" key="4">
    <source>
        <dbReference type="ARBA" id="ARBA00022741"/>
    </source>
</evidence>
<dbReference type="PANTHER" id="PTHR11777:SF9">
    <property type="entry name" value="ALANINE--TRNA LIGASE, CYTOPLASMIC"/>
    <property type="match status" value="1"/>
</dbReference>
<dbReference type="GO" id="GO:0008270">
    <property type="term" value="F:zinc ion binding"/>
    <property type="evidence" value="ECO:0007669"/>
    <property type="project" value="UniProtKB-UniRule"/>
</dbReference>
<feature type="binding site" evidence="9">
    <location>
        <position position="452"/>
    </location>
    <ligand>
        <name>Zn(2+)</name>
        <dbReference type="ChEBI" id="CHEBI:29105"/>
    </ligand>
</feature>
<evidence type="ECO:0000256" key="9">
    <source>
        <dbReference type="HAMAP-Rule" id="MF_00036"/>
    </source>
</evidence>
<organism evidence="11 12">
    <name type="scientific">Candidatus Uhrbacteria bacterium GW2011_GWE2_46_68</name>
    <dbReference type="NCBI Taxonomy" id="1618994"/>
    <lineage>
        <taxon>Bacteria</taxon>
        <taxon>Candidatus Uhriibacteriota</taxon>
    </lineage>
</organism>
<dbReference type="GO" id="GO:0005524">
    <property type="term" value="F:ATP binding"/>
    <property type="evidence" value="ECO:0007669"/>
    <property type="project" value="UniProtKB-UniRule"/>
</dbReference>
<dbReference type="NCBIfam" id="TIGR00344">
    <property type="entry name" value="alaS"/>
    <property type="match status" value="1"/>
</dbReference>
<dbReference type="Gene3D" id="3.30.930.10">
    <property type="entry name" value="Bira Bifunctional Protein, Domain 2"/>
    <property type="match status" value="1"/>
</dbReference>
<accession>A0A0G1Q856</accession>
<dbReference type="AlphaFoldDB" id="A0A0G1Q856"/>
<feature type="binding site" evidence="9">
    <location>
        <position position="558"/>
    </location>
    <ligand>
        <name>Zn(2+)</name>
        <dbReference type="ChEBI" id="CHEBI:29105"/>
    </ligand>
</feature>
<dbReference type="HAMAP" id="MF_00036_B">
    <property type="entry name" value="Ala_tRNA_synth_B"/>
    <property type="match status" value="1"/>
</dbReference>
<comment type="function">
    <text evidence="9">Catalyzes the attachment of alanine to tRNA(Ala) in a two-step reaction: alanine is first activated by ATP to form Ala-AMP and then transferred to the acceptor end of tRNA(Ala). Also edits incorrectly charged Ser-tRNA(Ala) and Gly-tRNA(Ala) via its editing domain.</text>
</comment>
<dbReference type="NCBIfam" id="NF002436">
    <property type="entry name" value="PRK01584.1"/>
    <property type="match status" value="1"/>
</dbReference>
<keyword evidence="2 9" id="KW-0820">tRNA-binding</keyword>
<dbReference type="PANTHER" id="PTHR11777">
    <property type="entry name" value="ALANYL-TRNA SYNTHETASE"/>
    <property type="match status" value="1"/>
</dbReference>
<dbReference type="Gene3D" id="3.30.54.20">
    <property type="match status" value="1"/>
</dbReference>
<evidence type="ECO:0000256" key="2">
    <source>
        <dbReference type="ARBA" id="ARBA00022555"/>
    </source>
</evidence>
<protein>
    <recommendedName>
        <fullName evidence="9">Alanine--tRNA ligase</fullName>
        <ecNumber evidence="9">6.1.1.7</ecNumber>
    </recommendedName>
    <alternativeName>
        <fullName evidence="9">Alanyl-tRNA synthetase</fullName>
        <shortName evidence="9">AlaRS</shortName>
    </alternativeName>
</protein>
<feature type="binding site" evidence="9">
    <location>
        <position position="562"/>
    </location>
    <ligand>
        <name>Zn(2+)</name>
        <dbReference type="ChEBI" id="CHEBI:29105"/>
    </ligand>
</feature>
<proteinExistence type="inferred from homology"/>
<comment type="domain">
    <text evidence="9">Consists of three domains; the N-terminal catalytic domain, the editing domain and the C-terminal C-Ala domain. The editing domain removes incorrectly charged amino acids, while the C-Ala domain, along with tRNA(Ala), serves as a bridge to cooperatively bring together the editing and aminoacylation centers thus stimulating deacylation of misacylated tRNAs.</text>
</comment>
<dbReference type="InterPro" id="IPR012947">
    <property type="entry name" value="tRNA_SAD"/>
</dbReference>
<gene>
    <name evidence="9" type="primary">alaS</name>
    <name evidence="11" type="ORF">UX57_C0007G0059</name>
</gene>
<keyword evidence="9" id="KW-0479">Metal-binding</keyword>
<keyword evidence="9" id="KW-0862">Zinc</keyword>
<keyword evidence="7 9" id="KW-0648">Protein biosynthesis</keyword>
<evidence type="ECO:0000259" key="10">
    <source>
        <dbReference type="PROSITE" id="PS50860"/>
    </source>
</evidence>
<keyword evidence="8 9" id="KW-0030">Aminoacyl-tRNA synthetase</keyword>
<evidence type="ECO:0000256" key="1">
    <source>
        <dbReference type="ARBA" id="ARBA00008226"/>
    </source>
</evidence>
<dbReference type="CDD" id="cd00673">
    <property type="entry name" value="AlaRS_core"/>
    <property type="match status" value="1"/>
</dbReference>
<dbReference type="Gene3D" id="3.30.980.10">
    <property type="entry name" value="Threonyl-trna Synthetase, Chain A, domain 2"/>
    <property type="match status" value="1"/>
</dbReference>
<dbReference type="GO" id="GO:0005737">
    <property type="term" value="C:cytoplasm"/>
    <property type="evidence" value="ECO:0007669"/>
    <property type="project" value="UniProtKB-SubCell"/>
</dbReference>
<dbReference type="GO" id="GO:0002161">
    <property type="term" value="F:aminoacyl-tRNA deacylase activity"/>
    <property type="evidence" value="ECO:0007669"/>
    <property type="project" value="TreeGrafter"/>
</dbReference>
<dbReference type="PROSITE" id="PS50860">
    <property type="entry name" value="AA_TRNA_LIGASE_II_ALA"/>
    <property type="match status" value="1"/>
</dbReference>
<evidence type="ECO:0000313" key="12">
    <source>
        <dbReference type="Proteomes" id="UP000034795"/>
    </source>
</evidence>
<dbReference type="GO" id="GO:0000049">
    <property type="term" value="F:tRNA binding"/>
    <property type="evidence" value="ECO:0007669"/>
    <property type="project" value="UniProtKB-KW"/>
</dbReference>
<dbReference type="FunFam" id="3.30.980.10:FF:000004">
    <property type="entry name" value="Alanine--tRNA ligase, cytoplasmic"/>
    <property type="match status" value="1"/>
</dbReference>
<dbReference type="SUPFAM" id="SSF101353">
    <property type="entry name" value="Putative anticodon-binding domain of alanyl-tRNA synthetase (AlaRS)"/>
    <property type="match status" value="1"/>
</dbReference>
<dbReference type="Pfam" id="PF07973">
    <property type="entry name" value="tRNA_SAD"/>
    <property type="match status" value="1"/>
</dbReference>
<evidence type="ECO:0000313" key="11">
    <source>
        <dbReference type="EMBL" id="KKU41027.1"/>
    </source>
</evidence>
<dbReference type="Pfam" id="PF01411">
    <property type="entry name" value="tRNA-synt_2c"/>
    <property type="match status" value="1"/>
</dbReference>
<comment type="cofactor">
    <cofactor evidence="9">
        <name>Zn(2+)</name>
        <dbReference type="ChEBI" id="CHEBI:29105"/>
    </cofactor>
    <text evidence="9">Binds 1 zinc ion per subunit.</text>
</comment>
<dbReference type="GO" id="GO:0004813">
    <property type="term" value="F:alanine-tRNA ligase activity"/>
    <property type="evidence" value="ECO:0007669"/>
    <property type="project" value="UniProtKB-UniRule"/>
</dbReference>